<gene>
    <name evidence="2" type="ORF">F4561_005438</name>
</gene>
<name>A0A7W7W5D9_9ACTN</name>
<dbReference type="InterPro" id="IPR056077">
    <property type="entry name" value="DUF7660"/>
</dbReference>
<dbReference type="AlphaFoldDB" id="A0A7W7W5D9"/>
<proteinExistence type="predicted"/>
<sequence length="88" mass="9833">MNHPSFPTSGGPDVGSRQELAAFVLLLSQEYSQRGDQWENVTLDRYLEALSAWIDSADSWYANTGHHLPQDGDWTFFARALAAAAIYE</sequence>
<evidence type="ECO:0000259" key="1">
    <source>
        <dbReference type="Pfam" id="PF24693"/>
    </source>
</evidence>
<dbReference type="RefSeq" id="WP_184582816.1">
    <property type="nucleotide sequence ID" value="NZ_JACHJT010000001.1"/>
</dbReference>
<reference evidence="2 3" key="1">
    <citation type="submission" date="2020-08" db="EMBL/GenBank/DDBJ databases">
        <title>Sequencing the genomes of 1000 actinobacteria strains.</title>
        <authorList>
            <person name="Klenk H.-P."/>
        </authorList>
    </citation>
    <scope>NUCLEOTIDE SEQUENCE [LARGE SCALE GENOMIC DNA]</scope>
    <source>
        <strain evidence="2 3">DSM 102030</strain>
    </source>
</reference>
<protein>
    <recommendedName>
        <fullName evidence="1">DUF7660 domain-containing protein</fullName>
    </recommendedName>
</protein>
<dbReference type="Proteomes" id="UP000523007">
    <property type="component" value="Unassembled WGS sequence"/>
</dbReference>
<evidence type="ECO:0000313" key="2">
    <source>
        <dbReference type="EMBL" id="MBB4934618.1"/>
    </source>
</evidence>
<evidence type="ECO:0000313" key="3">
    <source>
        <dbReference type="Proteomes" id="UP000523007"/>
    </source>
</evidence>
<comment type="caution">
    <text evidence="2">The sequence shown here is derived from an EMBL/GenBank/DDBJ whole genome shotgun (WGS) entry which is preliminary data.</text>
</comment>
<organism evidence="2 3">
    <name type="scientific">Lipingzhangella halophila</name>
    <dbReference type="NCBI Taxonomy" id="1783352"/>
    <lineage>
        <taxon>Bacteria</taxon>
        <taxon>Bacillati</taxon>
        <taxon>Actinomycetota</taxon>
        <taxon>Actinomycetes</taxon>
        <taxon>Streptosporangiales</taxon>
        <taxon>Nocardiopsidaceae</taxon>
        <taxon>Lipingzhangella</taxon>
    </lineage>
</organism>
<keyword evidence="3" id="KW-1185">Reference proteome</keyword>
<dbReference type="EMBL" id="JACHJT010000001">
    <property type="protein sequence ID" value="MBB4934618.1"/>
    <property type="molecule type" value="Genomic_DNA"/>
</dbReference>
<accession>A0A7W7W5D9</accession>
<feature type="domain" description="DUF7660" evidence="1">
    <location>
        <begin position="16"/>
        <end position="88"/>
    </location>
</feature>
<dbReference type="Pfam" id="PF24693">
    <property type="entry name" value="DUF7660"/>
    <property type="match status" value="1"/>
</dbReference>